<name>A0A4R6ZRX2_9LIST</name>
<keyword evidence="2" id="KW-1185">Reference proteome</keyword>
<dbReference type="Proteomes" id="UP000295558">
    <property type="component" value="Unassembled WGS sequence"/>
</dbReference>
<dbReference type="AlphaFoldDB" id="A0A4R6ZRX2"/>
<dbReference type="EMBL" id="SNZK01000001">
    <property type="protein sequence ID" value="TDR55172.1"/>
    <property type="molecule type" value="Genomic_DNA"/>
</dbReference>
<sequence length="52" mass="6240">MFFYNLIKGGASLEKMNTMNLNKKGIIDNRYLYSNLSNVMRIKFKFNFFNHL</sequence>
<comment type="caution">
    <text evidence="1">The sequence shown here is derived from an EMBL/GenBank/DDBJ whole genome shotgun (WGS) entry which is preliminary data.</text>
</comment>
<proteinExistence type="predicted"/>
<reference evidence="1 2" key="1">
    <citation type="submission" date="2019-03" db="EMBL/GenBank/DDBJ databases">
        <title>Genomic Encyclopedia of Type Strains, Phase III (KMG-III): the genomes of soil and plant-associated and newly described type strains.</title>
        <authorList>
            <person name="Whitman W."/>
        </authorList>
    </citation>
    <scope>NUCLEOTIDE SEQUENCE [LARGE SCALE GENOMIC DNA]</scope>
    <source>
        <strain evidence="1 2">CECT 7972</strain>
    </source>
</reference>
<organism evidence="1 2">
    <name type="scientific">Listeria rocourtiae</name>
    <dbReference type="NCBI Taxonomy" id="647910"/>
    <lineage>
        <taxon>Bacteria</taxon>
        <taxon>Bacillati</taxon>
        <taxon>Bacillota</taxon>
        <taxon>Bacilli</taxon>
        <taxon>Bacillales</taxon>
        <taxon>Listeriaceae</taxon>
        <taxon>Listeria</taxon>
    </lineage>
</organism>
<protein>
    <submittedName>
        <fullName evidence="1">Uncharacterized protein</fullName>
    </submittedName>
</protein>
<evidence type="ECO:0000313" key="1">
    <source>
        <dbReference type="EMBL" id="TDR55172.1"/>
    </source>
</evidence>
<accession>A0A4R6ZRX2</accession>
<gene>
    <name evidence="1" type="ORF">DFP96_101101</name>
</gene>
<evidence type="ECO:0000313" key="2">
    <source>
        <dbReference type="Proteomes" id="UP000295558"/>
    </source>
</evidence>